<feature type="region of interest" description="Disordered" evidence="4">
    <location>
        <begin position="1"/>
        <end position="22"/>
    </location>
</feature>
<dbReference type="GO" id="GO:0005634">
    <property type="term" value="C:nucleus"/>
    <property type="evidence" value="ECO:0007669"/>
    <property type="project" value="UniProtKB-SubCell"/>
</dbReference>
<feature type="compositionally biased region" description="Low complexity" evidence="4">
    <location>
        <begin position="586"/>
        <end position="623"/>
    </location>
</feature>
<sequence length="857" mass="90412">MSPTTAVAKTPSGRKPAKKRPRFSPYQVECLLKVFSYNPLPNSQQREELARQLETTPDKLRIWFQNKRAEQQRKRKARLSQLACQMQQPQTSSLTGQYASSSSLTTPTTPYCPANDTTFRTGLFSPMDFNPMPSPAAAGLGQLPYYPFIPSTPGLATAESQGHHGMYASSSSPSGHLESILPSPLTPQSAGLSVSTYFAHDESCGGYPYTPVPASATTHMPPTWSPPPAMTNRRRLESSPESQVPSTVTGSGPNDGTSTQSSLSARTLRVGSWQYTTEGQDELVCHWEAQDQRLVWTLHSPATVDSKMIIALDTVSLLDLHPSQLTAISAIGSGSHSLSPYGSGGNSGNTDLQGELCITLQQSPTFYQTQVPSHQWALCGDFTVDLQATSVLTHQLIGNYWQLHAELRELVMRYPKVLSKATPQLVQTLFGVSSSANPPQSTATAFGATASSPMVGFASSQAKVATTPTTDPFMSPSIHMPSSASHFSFPASVHHQSPLATCTSSNNDMMLDDRAVGSVPALSLTMPPALSPLSHAAANDGSMPASSGTLWSPALSIVTDCLANIRTNDPSSTPLAQQHPGQPQQLSSSASSMFPPPLSSSLSPASSLPSATSDATAVSDTTPTKPPKQQVSPVSLWFPAVLSKLGNGGVPHNDAHPDAVSMPSSDEQPPPTMVVASTTAATNTNTTTAAAAPVSFTPAKISHRRSLSFNTEYHQNSQGLVVPVTTDTEEAIAGGNPANGRNNFDKASRQPQQQSMLLAAAHQPTQTLTDPDSGLVCTVPSGTTLTFQPDNSNRNATTGNAAPLLSPHLHLHQQHQLHSPSFAAGCFAPLSASLSATSSPADPNASFSQALGGAMLP</sequence>
<comment type="subcellular location">
    <subcellularLocation>
        <location evidence="1 2 3">Nucleus</location>
    </subcellularLocation>
</comment>
<dbReference type="GO" id="GO:0000976">
    <property type="term" value="F:transcription cis-regulatory region binding"/>
    <property type="evidence" value="ECO:0007669"/>
    <property type="project" value="TreeGrafter"/>
</dbReference>
<protein>
    <recommendedName>
        <fullName evidence="5">Homeobox domain-containing protein</fullName>
    </recommendedName>
</protein>
<feature type="region of interest" description="Disordered" evidence="4">
    <location>
        <begin position="784"/>
        <end position="803"/>
    </location>
</feature>
<feature type="compositionally biased region" description="Polar residues" evidence="4">
    <location>
        <begin position="239"/>
        <end position="264"/>
    </location>
</feature>
<feature type="compositionally biased region" description="Polar residues" evidence="4">
    <location>
        <begin position="784"/>
        <end position="800"/>
    </location>
</feature>
<dbReference type="AlphaFoldDB" id="A0A9W8B794"/>
<dbReference type="Pfam" id="PF00046">
    <property type="entry name" value="Homeodomain"/>
    <property type="match status" value="1"/>
</dbReference>
<evidence type="ECO:0000256" key="2">
    <source>
        <dbReference type="PROSITE-ProRule" id="PRU00108"/>
    </source>
</evidence>
<evidence type="ECO:0000256" key="1">
    <source>
        <dbReference type="ARBA" id="ARBA00004123"/>
    </source>
</evidence>
<feature type="region of interest" description="Disordered" evidence="4">
    <location>
        <begin position="648"/>
        <end position="673"/>
    </location>
</feature>
<feature type="compositionally biased region" description="Low complexity" evidence="4">
    <location>
        <begin position="100"/>
        <end position="109"/>
    </location>
</feature>
<dbReference type="Gene3D" id="1.10.10.60">
    <property type="entry name" value="Homeodomain-like"/>
    <property type="match status" value="1"/>
</dbReference>
<proteinExistence type="predicted"/>
<feature type="region of interest" description="Disordered" evidence="4">
    <location>
        <begin position="568"/>
        <end position="632"/>
    </location>
</feature>
<evidence type="ECO:0000256" key="3">
    <source>
        <dbReference type="RuleBase" id="RU000682"/>
    </source>
</evidence>
<evidence type="ECO:0000256" key="4">
    <source>
        <dbReference type="SAM" id="MobiDB-lite"/>
    </source>
</evidence>
<evidence type="ECO:0000259" key="5">
    <source>
        <dbReference type="PROSITE" id="PS50071"/>
    </source>
</evidence>
<name>A0A9W8B794_9FUNG</name>
<evidence type="ECO:0000313" key="6">
    <source>
        <dbReference type="EMBL" id="KAJ1979360.1"/>
    </source>
</evidence>
<keyword evidence="2 3" id="KW-0238">DNA-binding</keyword>
<keyword evidence="2 3" id="KW-0539">Nucleus</keyword>
<feature type="DNA-binding region" description="Homeobox" evidence="2">
    <location>
        <begin position="16"/>
        <end position="75"/>
    </location>
</feature>
<accession>A0A9W8B794</accession>
<dbReference type="PANTHER" id="PTHR24323:SF7">
    <property type="entry name" value="HOMEOBOX DOMAIN-CONTAINING PROTEIN"/>
    <property type="match status" value="1"/>
</dbReference>
<keyword evidence="7" id="KW-1185">Reference proteome</keyword>
<dbReference type="CDD" id="cd00086">
    <property type="entry name" value="homeodomain"/>
    <property type="match status" value="1"/>
</dbReference>
<keyword evidence="2 3" id="KW-0371">Homeobox</keyword>
<dbReference type="PROSITE" id="PS50071">
    <property type="entry name" value="HOMEOBOX_2"/>
    <property type="match status" value="1"/>
</dbReference>
<organism evidence="6 7">
    <name type="scientific">Dimargaris verticillata</name>
    <dbReference type="NCBI Taxonomy" id="2761393"/>
    <lineage>
        <taxon>Eukaryota</taxon>
        <taxon>Fungi</taxon>
        <taxon>Fungi incertae sedis</taxon>
        <taxon>Zoopagomycota</taxon>
        <taxon>Kickxellomycotina</taxon>
        <taxon>Dimargaritomycetes</taxon>
        <taxon>Dimargaritales</taxon>
        <taxon>Dimargaritaceae</taxon>
        <taxon>Dimargaris</taxon>
    </lineage>
</organism>
<dbReference type="Proteomes" id="UP001151582">
    <property type="component" value="Unassembled WGS sequence"/>
</dbReference>
<dbReference type="PANTHER" id="PTHR24323">
    <property type="entry name" value="CEH-10 HOMEODOMAIN-CONTAINING HOMOLOG"/>
    <property type="match status" value="1"/>
</dbReference>
<dbReference type="OrthoDB" id="10413205at2759"/>
<dbReference type="InterPro" id="IPR001356">
    <property type="entry name" value="HD"/>
</dbReference>
<dbReference type="GO" id="GO:0006355">
    <property type="term" value="P:regulation of DNA-templated transcription"/>
    <property type="evidence" value="ECO:0007669"/>
    <property type="project" value="TreeGrafter"/>
</dbReference>
<gene>
    <name evidence="6" type="ORF">H4R34_002854</name>
</gene>
<dbReference type="InterPro" id="IPR009057">
    <property type="entry name" value="Homeodomain-like_sf"/>
</dbReference>
<feature type="region of interest" description="Disordered" evidence="4">
    <location>
        <begin position="159"/>
        <end position="179"/>
    </location>
</feature>
<feature type="compositionally biased region" description="Polar residues" evidence="4">
    <location>
        <begin position="568"/>
        <end position="585"/>
    </location>
</feature>
<dbReference type="EMBL" id="JANBQB010000223">
    <property type="protein sequence ID" value="KAJ1979360.1"/>
    <property type="molecule type" value="Genomic_DNA"/>
</dbReference>
<feature type="region of interest" description="Disordered" evidence="4">
    <location>
        <begin position="218"/>
        <end position="264"/>
    </location>
</feature>
<reference evidence="6" key="1">
    <citation type="submission" date="2022-07" db="EMBL/GenBank/DDBJ databases">
        <title>Phylogenomic reconstructions and comparative analyses of Kickxellomycotina fungi.</title>
        <authorList>
            <person name="Reynolds N.K."/>
            <person name="Stajich J.E."/>
            <person name="Barry K."/>
            <person name="Grigoriev I.V."/>
            <person name="Crous P."/>
            <person name="Smith M.E."/>
        </authorList>
    </citation>
    <scope>NUCLEOTIDE SEQUENCE</scope>
    <source>
        <strain evidence="6">RSA 567</strain>
    </source>
</reference>
<feature type="domain" description="Homeobox" evidence="5">
    <location>
        <begin position="14"/>
        <end position="74"/>
    </location>
</feature>
<feature type="region of interest" description="Disordered" evidence="4">
    <location>
        <begin position="93"/>
        <end position="112"/>
    </location>
</feature>
<comment type="caution">
    <text evidence="6">The sequence shown here is derived from an EMBL/GenBank/DDBJ whole genome shotgun (WGS) entry which is preliminary data.</text>
</comment>
<dbReference type="SUPFAM" id="SSF46689">
    <property type="entry name" value="Homeodomain-like"/>
    <property type="match status" value="1"/>
</dbReference>
<evidence type="ECO:0000313" key="7">
    <source>
        <dbReference type="Proteomes" id="UP001151582"/>
    </source>
</evidence>
<dbReference type="SMART" id="SM00389">
    <property type="entry name" value="HOX"/>
    <property type="match status" value="1"/>
</dbReference>
<dbReference type="InterPro" id="IPR051775">
    <property type="entry name" value="Homeobox_domain"/>
</dbReference>